<keyword evidence="3" id="KW-1185">Reference proteome</keyword>
<dbReference type="AlphaFoldDB" id="A0A229YJZ9"/>
<evidence type="ECO:0000313" key="3">
    <source>
        <dbReference type="Proteomes" id="UP000215289"/>
    </source>
</evidence>
<feature type="domain" description="Aminoglycoside phosphotransferase" evidence="1">
    <location>
        <begin position="7"/>
        <end position="231"/>
    </location>
</feature>
<protein>
    <recommendedName>
        <fullName evidence="1">Aminoglycoside phosphotransferase domain-containing protein</fullName>
    </recommendedName>
</protein>
<evidence type="ECO:0000313" key="2">
    <source>
        <dbReference type="EMBL" id="RLL96024.1"/>
    </source>
</evidence>
<gene>
    <name evidence="2" type="ORF">CFD26_101515</name>
</gene>
<sequence length="434" mass="50172">MDYARDIIGLPVPRVLSWNCDPSNPVGSEYIIMEKAKGTALGDVWYRLPGSSKHKFIRQVVDLEAKLVPVPFPAHGCIYYAQDLPTAYSKGQLLLCGDGLKKFCIGPVVDPVFWSDGRAEMGLCWGPWRQLADYATSIGINERVWAMQNAQPRMNYYRSNTDREMPSEYLDLIEKYLLVAPHLTRCESESADLLQPTLWHSDLHLNNVYVDLNAETITDVIDWQHTTVAPLILQAKVPRMVQHISPLPLGWVMPEKPDDYETLPEKDRLRADKLYESALYQKYYEVLTAKRNPRHYAAIRHNDTWKPPLIQPIKSITGAWSSREVFRLRSSLLAVADHWLELQSAVPCPISFTEEEKRLHNEEMENRDYIEQLMAEFQNAGILPLDGIVDPEDYEIVQKTNYMQKKEFMSLAGSEEEREWMDKIWPYQDRPEEA</sequence>
<dbReference type="InterPro" id="IPR051035">
    <property type="entry name" value="Mito_inheritance_9"/>
</dbReference>
<organism evidence="2 3">
    <name type="scientific">Aspergillus turcosus</name>
    <dbReference type="NCBI Taxonomy" id="1245748"/>
    <lineage>
        <taxon>Eukaryota</taxon>
        <taxon>Fungi</taxon>
        <taxon>Dikarya</taxon>
        <taxon>Ascomycota</taxon>
        <taxon>Pezizomycotina</taxon>
        <taxon>Eurotiomycetes</taxon>
        <taxon>Eurotiomycetidae</taxon>
        <taxon>Eurotiales</taxon>
        <taxon>Aspergillaceae</taxon>
        <taxon>Aspergillus</taxon>
        <taxon>Aspergillus subgen. Fumigati</taxon>
    </lineage>
</organism>
<dbReference type="PANTHER" id="PTHR36091">
    <property type="entry name" value="ALTERED INHERITANCE OF MITOCHONDRIA PROTEIN 9, MITOCHONDRIAL"/>
    <property type="match status" value="1"/>
</dbReference>
<proteinExistence type="predicted"/>
<dbReference type="InterPro" id="IPR011009">
    <property type="entry name" value="Kinase-like_dom_sf"/>
</dbReference>
<dbReference type="EMBL" id="NIDN02000127">
    <property type="protein sequence ID" value="RLL96024.1"/>
    <property type="molecule type" value="Genomic_DNA"/>
</dbReference>
<dbReference type="SUPFAM" id="SSF56112">
    <property type="entry name" value="Protein kinase-like (PK-like)"/>
    <property type="match status" value="1"/>
</dbReference>
<dbReference type="GO" id="GO:0005739">
    <property type="term" value="C:mitochondrion"/>
    <property type="evidence" value="ECO:0007669"/>
    <property type="project" value="TreeGrafter"/>
</dbReference>
<dbReference type="PANTHER" id="PTHR36091:SF2">
    <property type="entry name" value="AMINOGLYCOSIDE PHOSPHOTRANSFERASE DOMAIN-CONTAINING PROTEIN"/>
    <property type="match status" value="1"/>
</dbReference>
<evidence type="ECO:0000259" key="1">
    <source>
        <dbReference type="Pfam" id="PF01636"/>
    </source>
</evidence>
<name>A0A229YJZ9_9EURO</name>
<dbReference type="InterPro" id="IPR002575">
    <property type="entry name" value="Aminoglycoside_PTrfase"/>
</dbReference>
<accession>A0A229YJZ9</accession>
<dbReference type="Proteomes" id="UP000215289">
    <property type="component" value="Unassembled WGS sequence"/>
</dbReference>
<dbReference type="Pfam" id="PF01636">
    <property type="entry name" value="APH"/>
    <property type="match status" value="1"/>
</dbReference>
<comment type="caution">
    <text evidence="2">The sequence shown here is derived from an EMBL/GenBank/DDBJ whole genome shotgun (WGS) entry which is preliminary data.</text>
</comment>
<reference evidence="2 3" key="1">
    <citation type="submission" date="2018-08" db="EMBL/GenBank/DDBJ databases">
        <title>Draft genome sequences of two Aspergillus turcosus clinical strains isolated from bronchoalveolar lavage fluid: one azole-susceptible and the other azole-resistant.</title>
        <authorList>
            <person name="Parent-Michaud M."/>
            <person name="Dufresne P.J."/>
            <person name="Fournier E."/>
            <person name="Martineau C."/>
            <person name="Moreira S."/>
            <person name="Perkins V."/>
            <person name="De Repentigny L."/>
            <person name="Dufresne S.F."/>
        </authorList>
    </citation>
    <scope>NUCLEOTIDE SEQUENCE [LARGE SCALE GENOMIC DNA]</scope>
    <source>
        <strain evidence="2">HMR AF 1038</strain>
    </source>
</reference>
<dbReference type="OrthoDB" id="2831558at2759"/>
<dbReference type="Gene3D" id="3.90.1200.10">
    <property type="match status" value="1"/>
</dbReference>